<dbReference type="InterPro" id="IPR028357">
    <property type="entry name" value="UDPglc_DH_bac"/>
</dbReference>
<dbReference type="InterPro" id="IPR036291">
    <property type="entry name" value="NAD(P)-bd_dom_sf"/>
</dbReference>
<keyword evidence="5 7" id="KW-0520">NAD</keyword>
<feature type="binding site" evidence="10">
    <location>
        <position position="88"/>
    </location>
    <ligand>
        <name>NAD(+)</name>
        <dbReference type="ChEBI" id="CHEBI:57540"/>
    </ligand>
</feature>
<dbReference type="Pfam" id="PF03721">
    <property type="entry name" value="UDPG_MGDP_dh_N"/>
    <property type="match status" value="1"/>
</dbReference>
<name>A0A2L1CCP0_METMI</name>
<dbReference type="Pfam" id="PF03720">
    <property type="entry name" value="UDPG_MGDP_dh_C"/>
    <property type="match status" value="1"/>
</dbReference>
<comment type="similarity">
    <text evidence="2 7">Belongs to the UDP-glucose/GDP-mannose dehydrogenase family.</text>
</comment>
<feature type="binding site" evidence="10">
    <location>
        <position position="265"/>
    </location>
    <ligand>
        <name>NAD(+)</name>
        <dbReference type="ChEBI" id="CHEBI:57540"/>
    </ligand>
</feature>
<feature type="binding site" evidence="9">
    <location>
        <begin position="251"/>
        <end position="255"/>
    </location>
    <ligand>
        <name>substrate</name>
    </ligand>
</feature>
<dbReference type="InterPro" id="IPR036220">
    <property type="entry name" value="UDP-Glc/GDP-Man_DH_C_sf"/>
</dbReference>
<dbReference type="InterPro" id="IPR017476">
    <property type="entry name" value="UDP-Glc/GDP-Man"/>
</dbReference>
<dbReference type="InterPro" id="IPR001732">
    <property type="entry name" value="UDP-Glc/GDP-Man_DH_N"/>
</dbReference>
<evidence type="ECO:0000256" key="5">
    <source>
        <dbReference type="ARBA" id="ARBA00023027"/>
    </source>
</evidence>
<feature type="active site" description="Nucleophile" evidence="8">
    <location>
        <position position="262"/>
    </location>
</feature>
<evidence type="ECO:0000256" key="3">
    <source>
        <dbReference type="ARBA" id="ARBA00012954"/>
    </source>
</evidence>
<dbReference type="Gene3D" id="1.20.5.100">
    <property type="entry name" value="Cytochrome c1, transmembrane anchor, C-terminal"/>
    <property type="match status" value="1"/>
</dbReference>
<dbReference type="InterPro" id="IPR014026">
    <property type="entry name" value="UDP-Glc/GDP-Man_DH_dimer"/>
</dbReference>
<feature type="binding site" evidence="9">
    <location>
        <position position="322"/>
    </location>
    <ligand>
        <name>substrate</name>
    </ligand>
</feature>
<sequence>MCEKMKISVIGTGYVGLIQAVGLASFGFDVTGIDIDESKVKMLNNGVCPLYEDGLEKLLKKHVGNNLKFTTSYEETIDSDVIFLCVGTPQDKEGNTDLKYIFSAVEMLKKHFQSQKWLVIKSTVPIGTNRLLKERLTGYDIEIISNPEFLKEGVALKEFLNPERIVLGFDENDSSSKEILEKIYKNFKEKNIPFILTNYETSEMIKYASNAFLATKISFINELSKLADKTNADIKTVAYSMGLDDRIGKKFLNAGIGYGGSCFPKDVKSLIKQFEYNGVVPKIITATNSVNENQIKWFFGKIKNYYGNINGKTFAILGLAFKPDTDDLRESAGIKLIDLLLCEGAIIKGYDYIKQARENACNIYKSNASKPFHGSNFYVLDNLYDTVSNVDGIIITVEDNKLNYEDWSNIFNLASEKIIFDGKNILHKEKVEKFGFEYFGVGLK</sequence>
<comment type="pathway">
    <text evidence="1">Nucleotide-sugar biosynthesis; UDP-alpha-D-glucuronate biosynthesis; UDP-alpha-D-glucuronate from UDP-alpha-D-glucose: step 1/1.</text>
</comment>
<dbReference type="EMBL" id="CP026606">
    <property type="protein sequence ID" value="AVB77127.1"/>
    <property type="molecule type" value="Genomic_DNA"/>
</dbReference>
<evidence type="ECO:0000256" key="2">
    <source>
        <dbReference type="ARBA" id="ARBA00006601"/>
    </source>
</evidence>
<dbReference type="NCBIfam" id="TIGR03026">
    <property type="entry name" value="NDP-sugDHase"/>
    <property type="match status" value="1"/>
</dbReference>
<dbReference type="EC" id="1.1.1.22" evidence="3 7"/>
<organism evidence="12 13">
    <name type="scientific">Methanococcus maripaludis</name>
    <name type="common">Methanococcus deltae</name>
    <dbReference type="NCBI Taxonomy" id="39152"/>
    <lineage>
        <taxon>Archaea</taxon>
        <taxon>Methanobacteriati</taxon>
        <taxon>Methanobacteriota</taxon>
        <taxon>Methanomada group</taxon>
        <taxon>Methanococci</taxon>
        <taxon>Methanococcales</taxon>
        <taxon>Methanococcaceae</taxon>
        <taxon>Methanococcus</taxon>
    </lineage>
</organism>
<proteinExistence type="inferred from homology"/>
<evidence type="ECO:0000256" key="6">
    <source>
        <dbReference type="ARBA" id="ARBA00047473"/>
    </source>
</evidence>
<dbReference type="GO" id="GO:0000271">
    <property type="term" value="P:polysaccharide biosynthetic process"/>
    <property type="evidence" value="ECO:0007669"/>
    <property type="project" value="InterPro"/>
</dbReference>
<dbReference type="KEGG" id="mmad:MMJJ_17560"/>
<dbReference type="SUPFAM" id="SSF52413">
    <property type="entry name" value="UDP-glucose/GDP-mannose dehydrogenase C-terminal domain"/>
    <property type="match status" value="1"/>
</dbReference>
<dbReference type="SUPFAM" id="SSF51735">
    <property type="entry name" value="NAD(P)-binding Rossmann-fold domains"/>
    <property type="match status" value="1"/>
</dbReference>
<evidence type="ECO:0000256" key="7">
    <source>
        <dbReference type="PIRNR" id="PIRNR000124"/>
    </source>
</evidence>
<feature type="binding site" evidence="9">
    <location>
        <position position="206"/>
    </location>
    <ligand>
        <name>substrate</name>
    </ligand>
</feature>
<dbReference type="PANTHER" id="PTHR43750:SF3">
    <property type="entry name" value="UDP-GLUCOSE 6-DEHYDROGENASE TUAD"/>
    <property type="match status" value="1"/>
</dbReference>
<protein>
    <recommendedName>
        <fullName evidence="3 7">UDP-glucose 6-dehydrogenase</fullName>
        <ecNumber evidence="3 7">1.1.1.22</ecNumber>
    </recommendedName>
</protein>
<feature type="binding site" evidence="10">
    <location>
        <position position="123"/>
    </location>
    <ligand>
        <name>NAD(+)</name>
        <dbReference type="ChEBI" id="CHEBI:57540"/>
    </ligand>
</feature>
<feature type="binding site" evidence="9">
    <location>
        <position position="259"/>
    </location>
    <ligand>
        <name>substrate</name>
    </ligand>
</feature>
<dbReference type="PANTHER" id="PTHR43750">
    <property type="entry name" value="UDP-GLUCOSE 6-DEHYDROGENASE TUAD"/>
    <property type="match status" value="1"/>
</dbReference>
<dbReference type="UniPathway" id="UPA00038">
    <property type="reaction ID" value="UER00491"/>
</dbReference>
<feature type="binding site" evidence="10">
    <location>
        <position position="152"/>
    </location>
    <ligand>
        <name>NAD(+)</name>
        <dbReference type="ChEBI" id="CHEBI:57540"/>
    </ligand>
</feature>
<dbReference type="Pfam" id="PF00984">
    <property type="entry name" value="UDPG_MGDP_dh"/>
    <property type="match status" value="1"/>
</dbReference>
<feature type="binding site" evidence="10">
    <location>
        <position position="39"/>
    </location>
    <ligand>
        <name>NAD(+)</name>
        <dbReference type="ChEBI" id="CHEBI:57540"/>
    </ligand>
</feature>
<evidence type="ECO:0000256" key="1">
    <source>
        <dbReference type="ARBA" id="ARBA00004701"/>
    </source>
</evidence>
<dbReference type="SMART" id="SM00984">
    <property type="entry name" value="UDPG_MGDP_dh_C"/>
    <property type="match status" value="1"/>
</dbReference>
<dbReference type="Proteomes" id="UP000239462">
    <property type="component" value="Chromosome"/>
</dbReference>
<reference evidence="13" key="1">
    <citation type="journal article" date="2018" name="Genome Announc.">
        <title>Complete Genome Sequence of the Methanococcus maripaludis Type Strain JJ (DSM 2067), a Model for Selenoprotein Synthesis in Archaea.</title>
        <authorList>
            <person name="Poehlein A."/>
            <person name="Heym D."/>
            <person name="Quitzke V."/>
            <person name="Fersch J."/>
            <person name="Daniel R."/>
            <person name="Rother M."/>
        </authorList>
    </citation>
    <scope>NUCLEOTIDE SEQUENCE [LARGE SCALE GENOMIC DNA]</scope>
    <source>
        <strain evidence="13">DSM 2067</strain>
    </source>
</reference>
<dbReference type="AlphaFoldDB" id="A0A2L1CCP0"/>
<dbReference type="InterPro" id="IPR014027">
    <property type="entry name" value="UDP-Glc/GDP-Man_DH_C"/>
</dbReference>
<comment type="catalytic activity">
    <reaction evidence="6 7">
        <text>UDP-alpha-D-glucose + 2 NAD(+) + H2O = UDP-alpha-D-glucuronate + 2 NADH + 3 H(+)</text>
        <dbReference type="Rhea" id="RHEA:23596"/>
        <dbReference type="ChEBI" id="CHEBI:15377"/>
        <dbReference type="ChEBI" id="CHEBI:15378"/>
        <dbReference type="ChEBI" id="CHEBI:57540"/>
        <dbReference type="ChEBI" id="CHEBI:57945"/>
        <dbReference type="ChEBI" id="CHEBI:58052"/>
        <dbReference type="ChEBI" id="CHEBI:58885"/>
        <dbReference type="EC" id="1.1.1.22"/>
    </reaction>
</comment>
<evidence type="ECO:0000256" key="8">
    <source>
        <dbReference type="PIRSR" id="PIRSR500134-1"/>
    </source>
</evidence>
<accession>A0A2L1CCP0</accession>
<dbReference type="InterPro" id="IPR008927">
    <property type="entry name" value="6-PGluconate_DH-like_C_sf"/>
</dbReference>
<keyword evidence="4 7" id="KW-0560">Oxidoreductase</keyword>
<dbReference type="Gene3D" id="3.40.50.720">
    <property type="entry name" value="NAD(P)-binding Rossmann-like Domain"/>
    <property type="match status" value="2"/>
</dbReference>
<evidence type="ECO:0000256" key="9">
    <source>
        <dbReference type="PIRSR" id="PIRSR500134-2"/>
    </source>
</evidence>
<evidence type="ECO:0000313" key="13">
    <source>
        <dbReference type="Proteomes" id="UP000239462"/>
    </source>
</evidence>
<evidence type="ECO:0000256" key="10">
    <source>
        <dbReference type="PIRSR" id="PIRSR500134-3"/>
    </source>
</evidence>
<dbReference type="SUPFAM" id="SSF48179">
    <property type="entry name" value="6-phosphogluconate dehydrogenase C-terminal domain-like"/>
    <property type="match status" value="1"/>
</dbReference>
<feature type="binding site" evidence="9">
    <location>
        <begin position="149"/>
        <end position="152"/>
    </location>
    <ligand>
        <name>substrate</name>
    </ligand>
</feature>
<evidence type="ECO:0000313" key="12">
    <source>
        <dbReference type="EMBL" id="AVB77127.1"/>
    </source>
</evidence>
<gene>
    <name evidence="12" type="primary">ywqF</name>
    <name evidence="12" type="ORF">MMJJ_17560</name>
</gene>
<dbReference type="PIRSF" id="PIRSF500134">
    <property type="entry name" value="UDPglc_DH_bac"/>
    <property type="match status" value="1"/>
</dbReference>
<dbReference type="GO" id="GO:0003979">
    <property type="term" value="F:UDP-glucose 6-dehydrogenase activity"/>
    <property type="evidence" value="ECO:0007669"/>
    <property type="project" value="UniProtKB-EC"/>
</dbReference>
<dbReference type="GO" id="GO:0006065">
    <property type="term" value="P:UDP-glucuronate biosynthetic process"/>
    <property type="evidence" value="ECO:0007669"/>
    <property type="project" value="UniProtKB-UniPathway"/>
</dbReference>
<feature type="domain" description="UDP-glucose/GDP-mannose dehydrogenase C-terminal" evidence="11">
    <location>
        <begin position="315"/>
        <end position="428"/>
    </location>
</feature>
<evidence type="ECO:0000256" key="4">
    <source>
        <dbReference type="ARBA" id="ARBA00023002"/>
    </source>
</evidence>
<feature type="binding site" evidence="10">
    <location>
        <position position="34"/>
    </location>
    <ligand>
        <name>NAD(+)</name>
        <dbReference type="ChEBI" id="CHEBI:57540"/>
    </ligand>
</feature>
<dbReference type="GO" id="GO:0051287">
    <property type="term" value="F:NAD binding"/>
    <property type="evidence" value="ECO:0007669"/>
    <property type="project" value="InterPro"/>
</dbReference>
<dbReference type="PIRSF" id="PIRSF000124">
    <property type="entry name" value="UDPglc_GDPman_dh"/>
    <property type="match status" value="1"/>
</dbReference>
<feature type="binding site" evidence="10">
    <location>
        <position position="329"/>
    </location>
    <ligand>
        <name>NAD(+)</name>
        <dbReference type="ChEBI" id="CHEBI:57540"/>
    </ligand>
</feature>
<evidence type="ECO:0000259" key="11">
    <source>
        <dbReference type="SMART" id="SM00984"/>
    </source>
</evidence>